<dbReference type="Gene3D" id="3.80.10.10">
    <property type="entry name" value="Ribonuclease Inhibitor"/>
    <property type="match status" value="1"/>
</dbReference>
<dbReference type="EMBL" id="CVRI01000073">
    <property type="protein sequence ID" value="CRL07644.1"/>
    <property type="molecule type" value="Genomic_DNA"/>
</dbReference>
<dbReference type="InterPro" id="IPR003591">
    <property type="entry name" value="Leu-rich_rpt_typical-subtyp"/>
</dbReference>
<keyword evidence="5" id="KW-1185">Reference proteome</keyword>
<dbReference type="InterPro" id="IPR032675">
    <property type="entry name" value="LRR_dom_sf"/>
</dbReference>
<dbReference type="SMART" id="SM00369">
    <property type="entry name" value="LRR_TYP"/>
    <property type="match status" value="2"/>
</dbReference>
<evidence type="ECO:0000313" key="5">
    <source>
        <dbReference type="Proteomes" id="UP000183832"/>
    </source>
</evidence>
<dbReference type="PANTHER" id="PTHR24366:SF96">
    <property type="entry name" value="LEUCINE RICH REPEAT CONTAINING 53"/>
    <property type="match status" value="1"/>
</dbReference>
<keyword evidence="1" id="KW-0433">Leucine-rich repeat</keyword>
<dbReference type="Pfam" id="PF13855">
    <property type="entry name" value="LRR_8"/>
    <property type="match status" value="1"/>
</dbReference>
<evidence type="ECO:0000256" key="1">
    <source>
        <dbReference type="ARBA" id="ARBA00022614"/>
    </source>
</evidence>
<dbReference type="SUPFAM" id="SSF52058">
    <property type="entry name" value="L domain-like"/>
    <property type="match status" value="1"/>
</dbReference>
<evidence type="ECO:0000256" key="2">
    <source>
        <dbReference type="ARBA" id="ARBA00022737"/>
    </source>
</evidence>
<sequence>MLNILPNGAMLKIIFFVTLIFAVEIHCDGETVPCATIEDKECHSDFCKDASSTTFKTCSITQRICQKGTTLSESQNDTVTAVDFQVGGLFRYLPNNISEAFPNLIAYKASYCKIRDIHKLNFHGLAKLLSLNLDDNFILKIESDVFDSLTSLVHLSLANNKIKLIDSGAFNGLTKLNSLSLQQNICVNKSFNGKDEMATLNSTIRCDEEALSEFSISFLQTLNAHKRDECDV</sequence>
<keyword evidence="3" id="KW-0732">Signal</keyword>
<dbReference type="AlphaFoldDB" id="A0A1J1J788"/>
<gene>
    <name evidence="4" type="ORF">CLUMA_CG020608</name>
</gene>
<dbReference type="OrthoDB" id="676979at2759"/>
<dbReference type="PANTHER" id="PTHR24366">
    <property type="entry name" value="IG(IMMUNOGLOBULIN) AND LRR(LEUCINE RICH REPEAT) DOMAINS"/>
    <property type="match status" value="1"/>
</dbReference>
<organism evidence="4 5">
    <name type="scientific">Clunio marinus</name>
    <dbReference type="NCBI Taxonomy" id="568069"/>
    <lineage>
        <taxon>Eukaryota</taxon>
        <taxon>Metazoa</taxon>
        <taxon>Ecdysozoa</taxon>
        <taxon>Arthropoda</taxon>
        <taxon>Hexapoda</taxon>
        <taxon>Insecta</taxon>
        <taxon>Pterygota</taxon>
        <taxon>Neoptera</taxon>
        <taxon>Endopterygota</taxon>
        <taxon>Diptera</taxon>
        <taxon>Nematocera</taxon>
        <taxon>Chironomoidea</taxon>
        <taxon>Chironomidae</taxon>
        <taxon>Clunio</taxon>
    </lineage>
</organism>
<feature type="signal peptide" evidence="3">
    <location>
        <begin position="1"/>
        <end position="22"/>
    </location>
</feature>
<protein>
    <submittedName>
        <fullName evidence="4">CLUMA_CG020608, isoform A</fullName>
    </submittedName>
</protein>
<accession>A0A1J1J788</accession>
<dbReference type="Proteomes" id="UP000183832">
    <property type="component" value="Unassembled WGS sequence"/>
</dbReference>
<dbReference type="InterPro" id="IPR001611">
    <property type="entry name" value="Leu-rich_rpt"/>
</dbReference>
<evidence type="ECO:0000313" key="4">
    <source>
        <dbReference type="EMBL" id="CRL07644.1"/>
    </source>
</evidence>
<proteinExistence type="predicted"/>
<keyword evidence="2" id="KW-0677">Repeat</keyword>
<evidence type="ECO:0000256" key="3">
    <source>
        <dbReference type="SAM" id="SignalP"/>
    </source>
</evidence>
<feature type="chain" id="PRO_5012927191" evidence="3">
    <location>
        <begin position="23"/>
        <end position="232"/>
    </location>
</feature>
<name>A0A1J1J788_9DIPT</name>
<reference evidence="4 5" key="1">
    <citation type="submission" date="2015-04" db="EMBL/GenBank/DDBJ databases">
        <authorList>
            <person name="Syromyatnikov M.Y."/>
            <person name="Popov V.N."/>
        </authorList>
    </citation>
    <scope>NUCLEOTIDE SEQUENCE [LARGE SCALE GENOMIC DNA]</scope>
</reference>